<gene>
    <name evidence="1" type="ORF">I2488_18695</name>
</gene>
<accession>A0ABS0HLA4</accession>
<name>A0ABS0HLA4_9SPHN</name>
<reference evidence="1 2" key="1">
    <citation type="submission" date="2020-11" db="EMBL/GenBank/DDBJ databases">
        <title>The genome sequence of Novosphingobium sp. 1Y9A.</title>
        <authorList>
            <person name="Liu Y."/>
        </authorList>
    </citation>
    <scope>NUCLEOTIDE SEQUENCE [LARGE SCALE GENOMIC DNA]</scope>
    <source>
        <strain evidence="1 2">1Y9A</strain>
    </source>
</reference>
<protein>
    <submittedName>
        <fullName evidence="1">Uncharacterized protein</fullName>
    </submittedName>
</protein>
<dbReference type="RefSeq" id="WP_196277304.1">
    <property type="nucleotide sequence ID" value="NZ_JADQDC010000019.1"/>
</dbReference>
<dbReference type="Proteomes" id="UP000600799">
    <property type="component" value="Unassembled WGS sequence"/>
</dbReference>
<dbReference type="EMBL" id="JADQDC010000019">
    <property type="protein sequence ID" value="MBF9153037.1"/>
    <property type="molecule type" value="Genomic_DNA"/>
</dbReference>
<keyword evidence="2" id="KW-1185">Reference proteome</keyword>
<comment type="caution">
    <text evidence="1">The sequence shown here is derived from an EMBL/GenBank/DDBJ whole genome shotgun (WGS) entry which is preliminary data.</text>
</comment>
<evidence type="ECO:0000313" key="2">
    <source>
        <dbReference type="Proteomes" id="UP000600799"/>
    </source>
</evidence>
<sequence length="89" mass="9232">MVDDIFANSVNSLTSPAEDCFVITPSDQASLPIVTKAIFVGQGGDVRLMPLRGTTAVTFYNLASGSVLDVRARAVLATGTTALDMVGLV</sequence>
<organism evidence="1 2">
    <name type="scientific">Novosphingobium jiangmenense</name>
    <dbReference type="NCBI Taxonomy" id="2791981"/>
    <lineage>
        <taxon>Bacteria</taxon>
        <taxon>Pseudomonadati</taxon>
        <taxon>Pseudomonadota</taxon>
        <taxon>Alphaproteobacteria</taxon>
        <taxon>Sphingomonadales</taxon>
        <taxon>Sphingomonadaceae</taxon>
        <taxon>Novosphingobium</taxon>
    </lineage>
</organism>
<proteinExistence type="predicted"/>
<evidence type="ECO:0000313" key="1">
    <source>
        <dbReference type="EMBL" id="MBF9153037.1"/>
    </source>
</evidence>